<evidence type="ECO:0000313" key="2">
    <source>
        <dbReference type="Proteomes" id="UP000005950"/>
    </source>
</evidence>
<dbReference type="STRING" id="545696.HOLDEFILI_04089"/>
<name>B9YE15_9FIRM</name>
<dbReference type="HOGENOM" id="CLU_2569182_0_0_9"/>
<dbReference type="EMBL" id="ACCF01000257">
    <property type="protein sequence ID" value="EEF65776.1"/>
    <property type="molecule type" value="Genomic_DNA"/>
</dbReference>
<reference evidence="1 2" key="1">
    <citation type="submission" date="2008-12" db="EMBL/GenBank/DDBJ databases">
        <authorList>
            <person name="Fulton L."/>
            <person name="Clifton S."/>
            <person name="Fulton B."/>
            <person name="Xu J."/>
            <person name="Minx P."/>
            <person name="Pepin K.H."/>
            <person name="Johnson M."/>
            <person name="Bhonagiri V."/>
            <person name="Nash W.E."/>
            <person name="Mardis E.R."/>
            <person name="Wilson R.K."/>
        </authorList>
    </citation>
    <scope>NUCLEOTIDE SEQUENCE [LARGE SCALE GENOMIC DNA]</scope>
    <source>
        <strain evidence="1 2">DSM 12042</strain>
    </source>
</reference>
<protein>
    <submittedName>
        <fullName evidence="1">Uncharacterized protein</fullName>
    </submittedName>
</protein>
<proteinExistence type="predicted"/>
<dbReference type="AlphaFoldDB" id="B9YE15"/>
<comment type="caution">
    <text evidence="1">The sequence shown here is derived from an EMBL/GenBank/DDBJ whole genome shotgun (WGS) entry which is preliminary data.</text>
</comment>
<dbReference type="Proteomes" id="UP000005950">
    <property type="component" value="Unassembled WGS sequence"/>
</dbReference>
<accession>B9YE15</accession>
<evidence type="ECO:0000313" key="1">
    <source>
        <dbReference type="EMBL" id="EEF65776.1"/>
    </source>
</evidence>
<gene>
    <name evidence="1" type="ORF">HOLDEFILI_04089</name>
</gene>
<organism evidence="1 2">
    <name type="scientific">Holdemania filiformis DSM 12042</name>
    <dbReference type="NCBI Taxonomy" id="545696"/>
    <lineage>
        <taxon>Bacteria</taxon>
        <taxon>Bacillati</taxon>
        <taxon>Bacillota</taxon>
        <taxon>Erysipelotrichia</taxon>
        <taxon>Erysipelotrichales</taxon>
        <taxon>Erysipelotrichaceae</taxon>
        <taxon>Holdemania</taxon>
    </lineage>
</organism>
<reference evidence="1 2" key="2">
    <citation type="submission" date="2009-02" db="EMBL/GenBank/DDBJ databases">
        <title>Draft genome sequence of Holdemania filiformis DSM 12042.</title>
        <authorList>
            <person name="Sudarsanam P."/>
            <person name="Ley R."/>
            <person name="Guruge J."/>
            <person name="Turnbaugh P.J."/>
            <person name="Mahowald M."/>
            <person name="Liep D."/>
            <person name="Gordon J."/>
        </authorList>
    </citation>
    <scope>NUCLEOTIDE SEQUENCE [LARGE SCALE GENOMIC DNA]</scope>
    <source>
        <strain evidence="1 2">DSM 12042</strain>
    </source>
</reference>
<sequence>MAFAFLLGCLLIQRTEINGSRPKWKTSNLKRKIKIQSLRSWNPLKPDQKRRKLVFPANFHRFQRIVPPISGNPVTIKEREG</sequence>